<feature type="domain" description="EDC4-like protein pdc1 beta-propeller" evidence="7">
    <location>
        <begin position="525"/>
        <end position="890"/>
    </location>
</feature>
<dbReference type="Proteomes" id="UP001163105">
    <property type="component" value="Unassembled WGS sequence"/>
</dbReference>
<keyword evidence="3" id="KW-0963">Cytoplasm</keyword>
<keyword evidence="5" id="KW-0677">Repeat</keyword>
<keyword evidence="4" id="KW-0853">WD repeat</keyword>
<dbReference type="Gene3D" id="2.130.10.10">
    <property type="entry name" value="YVTN repeat-like/Quinoprotein amine dehydrogenase"/>
    <property type="match status" value="1"/>
</dbReference>
<dbReference type="Pfam" id="PF24106">
    <property type="entry name" value="Beta-prop_EDC4L"/>
    <property type="match status" value="1"/>
</dbReference>
<gene>
    <name evidence="8" type="ORF">O9K51_07264</name>
</gene>
<reference evidence="8" key="1">
    <citation type="submission" date="2023-01" db="EMBL/GenBank/DDBJ databases">
        <title>The growth and conidiation of Purpureocillium lavendulum are regulated by nitrogen source and histone H3K14 acetylation.</title>
        <authorList>
            <person name="Tang P."/>
            <person name="Han J."/>
            <person name="Zhang C."/>
            <person name="Tang P."/>
            <person name="Qi F."/>
            <person name="Zhang K."/>
            <person name="Liang L."/>
        </authorList>
    </citation>
    <scope>NUCLEOTIDE SEQUENCE</scope>
    <source>
        <strain evidence="8">YMF1.00683</strain>
    </source>
</reference>
<dbReference type="PANTHER" id="PTHR15598">
    <property type="entry name" value="ENHANCER OF MRNA-DECAPPING PROTEIN 4"/>
    <property type="match status" value="1"/>
</dbReference>
<evidence type="ECO:0000313" key="9">
    <source>
        <dbReference type="Proteomes" id="UP001163105"/>
    </source>
</evidence>
<keyword evidence="9" id="KW-1185">Reference proteome</keyword>
<dbReference type="InterPro" id="IPR036322">
    <property type="entry name" value="WD40_repeat_dom_sf"/>
</dbReference>
<evidence type="ECO:0000256" key="5">
    <source>
        <dbReference type="ARBA" id="ARBA00022737"/>
    </source>
</evidence>
<evidence type="ECO:0000256" key="3">
    <source>
        <dbReference type="ARBA" id="ARBA00022490"/>
    </source>
</evidence>
<feature type="compositionally biased region" description="Polar residues" evidence="6">
    <location>
        <begin position="97"/>
        <end position="118"/>
    </location>
</feature>
<feature type="compositionally biased region" description="Low complexity" evidence="6">
    <location>
        <begin position="51"/>
        <end position="77"/>
    </location>
</feature>
<dbReference type="InterPro" id="IPR015943">
    <property type="entry name" value="WD40/YVTN_repeat-like_dom_sf"/>
</dbReference>
<organism evidence="8 9">
    <name type="scientific">Purpureocillium lavendulum</name>
    <dbReference type="NCBI Taxonomy" id="1247861"/>
    <lineage>
        <taxon>Eukaryota</taxon>
        <taxon>Fungi</taxon>
        <taxon>Dikarya</taxon>
        <taxon>Ascomycota</taxon>
        <taxon>Pezizomycotina</taxon>
        <taxon>Sordariomycetes</taxon>
        <taxon>Hypocreomycetidae</taxon>
        <taxon>Hypocreales</taxon>
        <taxon>Ophiocordycipitaceae</taxon>
        <taxon>Purpureocillium</taxon>
    </lineage>
</organism>
<feature type="compositionally biased region" description="Low complexity" evidence="6">
    <location>
        <begin position="214"/>
        <end position="241"/>
    </location>
</feature>
<comment type="caution">
    <text evidence="8">The sequence shown here is derived from an EMBL/GenBank/DDBJ whole genome shotgun (WGS) entry which is preliminary data.</text>
</comment>
<evidence type="ECO:0000256" key="6">
    <source>
        <dbReference type="SAM" id="MobiDB-lite"/>
    </source>
</evidence>
<dbReference type="EMBL" id="JAQHRD010000006">
    <property type="protein sequence ID" value="KAJ6439379.1"/>
    <property type="molecule type" value="Genomic_DNA"/>
</dbReference>
<evidence type="ECO:0000259" key="7">
    <source>
        <dbReference type="Pfam" id="PF24106"/>
    </source>
</evidence>
<dbReference type="SUPFAM" id="SSF50978">
    <property type="entry name" value="WD40 repeat-like"/>
    <property type="match status" value="1"/>
</dbReference>
<evidence type="ECO:0000256" key="4">
    <source>
        <dbReference type="ARBA" id="ARBA00022574"/>
    </source>
</evidence>
<accession>A0AB34FJZ1</accession>
<dbReference type="InterPro" id="IPR055393">
    <property type="entry name" value="Beta-prop_EDC4L"/>
</dbReference>
<feature type="compositionally biased region" description="Basic and acidic residues" evidence="6">
    <location>
        <begin position="414"/>
        <end position="437"/>
    </location>
</feature>
<evidence type="ECO:0000313" key="8">
    <source>
        <dbReference type="EMBL" id="KAJ6439379.1"/>
    </source>
</evidence>
<comment type="similarity">
    <text evidence="2">Belongs to the WD repeat EDC4 family.</text>
</comment>
<dbReference type="GO" id="GO:0000932">
    <property type="term" value="C:P-body"/>
    <property type="evidence" value="ECO:0007669"/>
    <property type="project" value="UniProtKB-SubCell"/>
</dbReference>
<dbReference type="GO" id="GO:0031087">
    <property type="term" value="P:deadenylation-independent decapping of nuclear-transcribed mRNA"/>
    <property type="evidence" value="ECO:0007669"/>
    <property type="project" value="InterPro"/>
</dbReference>
<feature type="compositionally biased region" description="Polar residues" evidence="6">
    <location>
        <begin position="145"/>
        <end position="164"/>
    </location>
</feature>
<evidence type="ECO:0000256" key="1">
    <source>
        <dbReference type="ARBA" id="ARBA00004201"/>
    </source>
</evidence>
<dbReference type="PANTHER" id="PTHR15598:SF5">
    <property type="entry name" value="ENHANCER OF MRNA-DECAPPING PROTEIN 4"/>
    <property type="match status" value="1"/>
</dbReference>
<feature type="region of interest" description="Disordered" evidence="6">
    <location>
        <begin position="410"/>
        <end position="437"/>
    </location>
</feature>
<dbReference type="InterPro" id="IPR045152">
    <property type="entry name" value="EDC4-like"/>
</dbReference>
<feature type="compositionally biased region" description="Low complexity" evidence="6">
    <location>
        <begin position="1381"/>
        <end position="1400"/>
    </location>
</feature>
<feature type="region of interest" description="Disordered" evidence="6">
    <location>
        <begin position="38"/>
        <end position="247"/>
    </location>
</feature>
<comment type="subcellular location">
    <subcellularLocation>
        <location evidence="1">Cytoplasm</location>
        <location evidence="1">P-body</location>
    </subcellularLocation>
</comment>
<feature type="compositionally biased region" description="Low complexity" evidence="6">
    <location>
        <begin position="350"/>
        <end position="361"/>
    </location>
</feature>
<sequence>MDLPPAPTPPVNSGGMPSNADRTSSLLNLLKFSGNNAAAAAAAAAGGGSGSQQSQQSGTQQQLSSPPQQQQQHQTQHQTHDAVHHQPQHGHQPRQPSYGQTGQYPQTRLHQPAPSSADPTGLLAALMRGAQDAEEPRQAPVSHPPAQTHQPSTSFGAGSPSADTRSYLLNLLNRPKPSQTDQPLLTESARSNGPTPQSPEPAAAAADVGRYFGQYQQQPHQQQQQQQSHPSSAYQAAQQYQARHHDAESFAHVQHPASNVSSFSFAQTQESSTDMSAIYHQLMDSLNQSSPQSQHTHQSGGGASYHHVLKKEHASPAGSQQYDQSHLSSERSPITSPPGHARGPLDRTSSLHSHQSLHQQSVKQTPPASDFDSFGPPDKNKETVAEAVHDLAEKADRDAREALARAEQTLEQPARADADHKSESPHDDQEWSSETVRKVEKQIIDDIKNDRSIRAESRFDSPELAYNESGAEAHAVADSWESADQEEIVVIEEKEVPPVRVYNFPMKPWIAISLQEDATEPRPEFRDESIMDIARLKKEFDQIDRNLYTASQTYMTYGMSKQGGLRVIRQDDGKDAKVFTDTKDRIFNVAMSVTPSDNEGVQREAIIGTGISGTVYWVQIKDGEKDHIEDAHLEQYGFALPPMASHDGDTPGGVLKTRARASTIHPEYFAVGRGKSINFIWPSYILQNSLFKTGHDRVVDTEKLLKQCSLKINTGKAGKDFTFSQDDTVVVSLDKSGRVKFWDVRDLTAVKEGSDPRAPVPAQTSLEVKEPLMTLASTPEGEKAWPTSVLLLDKQRPYQKRCALRYMIVGMKQNHTLQLWDLALGKPVQEFNLPHSKESDAVCSVMYHPASGMIVIGHPTRNSVYFAHLSAPKYNLKSVSQAEYIQRLVAQDASIPQPDSTAVISGVREYSFANRGVIRSLDILCTPAMVQDADEPTLFELYAMHSKGVACLLIKQNELGWSKDNKVLDAVDAVKEGVVTVSKLKTPQQPDLNTNGEAQVRIANRGKESSLQATPAPSDVPPRGAESVTPVKLKNEPKETETPAQSSKESQPEKPEKKSRKKKGKEPELAANGASNSPRVAPKPEAAKAANNVAAQGVSAEALDSAMAGMETRLAAAVSDALKSSLKNLHGKIDEGARVRDESFNQHQIKLLDMVSEVLNENTQKVLESLIHHQFTELVIPAIGDHAGKAVTDLLQNKLQPHVATSVQKEIQSSLPHALNRSLRSADFVNAISDRVGSSVTSGIQQEVLNTLTQRLTPAFTNVASQSAQRVAGELHQQYSEQFEHMKAQHAADATKIDQLLNYVNRLTDMVSTMAASQTALQQEFLKLKQQPVHELPGASGAQGQPVQQAQQGPQGHQGMPRVYGGGSGMPGSNAPSHHGSYPPSQQYSSSQQYQRGSQPLTSPHGTGVAPSENVGPTGVSALAGAFANQMSRSEAEAEYELTQRIQKIEMAIQDGRLHDAMIQWIQSGNEKEIFRRCLSGYSPNRFESLAPLLLLVVIATISKDLKPGPRLKQEIDWIEMAVRSFSDSLPTYVSDTGSRAARRARANRAQDWEAQGQSFPEVMKSASQTMQLLITRLQPMLESYNSGYPLDPFLAGVDKGKMEWLVGASEHIESFNSHHRYS</sequence>
<protein>
    <submittedName>
        <fullName evidence="8">WD40 repeat-like-containing domain</fullName>
    </submittedName>
</protein>
<feature type="compositionally biased region" description="Pro residues" evidence="6">
    <location>
        <begin position="1"/>
        <end position="10"/>
    </location>
</feature>
<evidence type="ECO:0000256" key="2">
    <source>
        <dbReference type="ARBA" id="ARBA00009639"/>
    </source>
</evidence>
<feature type="region of interest" description="Disordered" evidence="6">
    <location>
        <begin position="1"/>
        <end position="22"/>
    </location>
</feature>
<feature type="region of interest" description="Disordered" evidence="6">
    <location>
        <begin position="1336"/>
        <end position="1417"/>
    </location>
</feature>
<feature type="region of interest" description="Disordered" evidence="6">
    <location>
        <begin position="312"/>
        <end position="380"/>
    </location>
</feature>
<feature type="compositionally biased region" description="Low complexity" evidence="6">
    <location>
        <begin position="1337"/>
        <end position="1359"/>
    </location>
</feature>
<feature type="compositionally biased region" description="Polar residues" evidence="6">
    <location>
        <begin position="176"/>
        <end position="195"/>
    </location>
</feature>
<feature type="compositionally biased region" description="Polar residues" evidence="6">
    <location>
        <begin position="317"/>
        <end position="334"/>
    </location>
</feature>
<proteinExistence type="inferred from homology"/>
<dbReference type="FunFam" id="2.130.10.10:FF:000817">
    <property type="entry name" value="WGS project CABT00000000 data, contig 2.15"/>
    <property type="match status" value="1"/>
</dbReference>
<feature type="region of interest" description="Disordered" evidence="6">
    <location>
        <begin position="1005"/>
        <end position="1088"/>
    </location>
</feature>
<name>A0AB34FJZ1_9HYPO</name>